<evidence type="ECO:0000313" key="3">
    <source>
        <dbReference type="Proteomes" id="UP001060150"/>
    </source>
</evidence>
<protein>
    <submittedName>
        <fullName evidence="2">DUF2243 domain-containing protein</fullName>
    </submittedName>
</protein>
<sequence length="179" mass="19477">MSRQVPSPATRREPPRPRASTAVCAVVGAAVMAAVDEIVFHQILAWHHFYDRSTPRIGLLSDGLLHTAELLALVAGFFLLADLRRRGALARPYAWSGFFLGLGGFQLFDGIVDHKVLRVHQIRYGVDTAPYDWAWNLGGLLLLLVGAGLALRARRLDHRLDRHPDGGADGGADRRGGGA</sequence>
<accession>A0ABY5MZS8</accession>
<feature type="transmembrane region" description="Helical" evidence="1">
    <location>
        <begin position="21"/>
        <end position="44"/>
    </location>
</feature>
<dbReference type="InterPro" id="IPR018719">
    <property type="entry name" value="DUF2243_membrane"/>
</dbReference>
<dbReference type="Pfam" id="PF10002">
    <property type="entry name" value="DUF2243"/>
    <property type="match status" value="1"/>
</dbReference>
<keyword evidence="1" id="KW-1133">Transmembrane helix</keyword>
<dbReference type="Proteomes" id="UP001060150">
    <property type="component" value="Chromosome"/>
</dbReference>
<keyword evidence="3" id="KW-1185">Reference proteome</keyword>
<proteinExistence type="predicted"/>
<keyword evidence="1" id="KW-0812">Transmembrane</keyword>
<dbReference type="RefSeq" id="WP_079046776.1">
    <property type="nucleotide sequence ID" value="NZ_CP102332.1"/>
</dbReference>
<evidence type="ECO:0000313" key="2">
    <source>
        <dbReference type="EMBL" id="UUS29821.1"/>
    </source>
</evidence>
<evidence type="ECO:0000256" key="1">
    <source>
        <dbReference type="SAM" id="Phobius"/>
    </source>
</evidence>
<feature type="transmembrane region" description="Helical" evidence="1">
    <location>
        <begin position="64"/>
        <end position="81"/>
    </location>
</feature>
<gene>
    <name evidence="2" type="ORF">NRO40_02540</name>
</gene>
<organism evidence="2 3">
    <name type="scientific">Streptomyces changanensis</name>
    <dbReference type="NCBI Taxonomy" id="2964669"/>
    <lineage>
        <taxon>Bacteria</taxon>
        <taxon>Bacillati</taxon>
        <taxon>Actinomycetota</taxon>
        <taxon>Actinomycetes</taxon>
        <taxon>Kitasatosporales</taxon>
        <taxon>Streptomycetaceae</taxon>
        <taxon>Streptomyces</taxon>
    </lineage>
</organism>
<name>A0ABY5MZS8_9ACTN</name>
<reference evidence="2" key="1">
    <citation type="submission" date="2022-08" db="EMBL/GenBank/DDBJ databases">
        <title>Streptomyces changanensis sp. nov., an actinomycete isolated from soil.</title>
        <authorList>
            <person name="Wu H."/>
            <person name="Han L."/>
        </authorList>
    </citation>
    <scope>NUCLEOTIDE SEQUENCE</scope>
    <source>
        <strain evidence="2">HL-66</strain>
    </source>
</reference>
<keyword evidence="1" id="KW-0472">Membrane</keyword>
<dbReference type="EMBL" id="CP102332">
    <property type="protein sequence ID" value="UUS29821.1"/>
    <property type="molecule type" value="Genomic_DNA"/>
</dbReference>
<feature type="transmembrane region" description="Helical" evidence="1">
    <location>
        <begin position="133"/>
        <end position="153"/>
    </location>
</feature>
<feature type="transmembrane region" description="Helical" evidence="1">
    <location>
        <begin position="93"/>
        <end position="113"/>
    </location>
</feature>